<evidence type="ECO:0000313" key="2">
    <source>
        <dbReference type="Proteomes" id="UP001138793"/>
    </source>
</evidence>
<keyword evidence="2" id="KW-1185">Reference proteome</keyword>
<comment type="caution">
    <text evidence="1">The sequence shown here is derived from an EMBL/GenBank/DDBJ whole genome shotgun (WGS) entry which is preliminary data.</text>
</comment>
<dbReference type="AlphaFoldDB" id="A0A9X0YWU1"/>
<dbReference type="Proteomes" id="UP001138793">
    <property type="component" value="Unassembled WGS sequence"/>
</dbReference>
<proteinExistence type="predicted"/>
<sequence>MKAISYQQFGGRAEEALAFFKNALQATNVKMV</sequence>
<evidence type="ECO:0000313" key="1">
    <source>
        <dbReference type="EMBL" id="MBP2080119.1"/>
    </source>
</evidence>
<gene>
    <name evidence="1" type="ORF">J2Z64_004431</name>
</gene>
<dbReference type="EMBL" id="JAGGMB010000028">
    <property type="protein sequence ID" value="MBP2080119.1"/>
    <property type="molecule type" value="Genomic_DNA"/>
</dbReference>
<reference evidence="1" key="1">
    <citation type="submission" date="2021-03" db="EMBL/GenBank/DDBJ databases">
        <title>Genomic Encyclopedia of Type Strains, Phase IV (KMG-IV): sequencing the most valuable type-strain genomes for metagenomic binning, comparative biology and taxonomic classification.</title>
        <authorList>
            <person name="Goeker M."/>
        </authorList>
    </citation>
    <scope>NUCLEOTIDE SEQUENCE</scope>
    <source>
        <strain evidence="1">DSM 107338</strain>
    </source>
</reference>
<name>A0A9X0YWU1_9BACI</name>
<protein>
    <submittedName>
        <fullName evidence="1">Glyoxalase superfamily protein PhnB</fullName>
    </submittedName>
</protein>
<accession>A0A9X0YWU1</accession>
<organism evidence="1 2">
    <name type="scientific">Oceanobacillus polygoni</name>
    <dbReference type="NCBI Taxonomy" id="1235259"/>
    <lineage>
        <taxon>Bacteria</taxon>
        <taxon>Bacillati</taxon>
        <taxon>Bacillota</taxon>
        <taxon>Bacilli</taxon>
        <taxon>Bacillales</taxon>
        <taxon>Bacillaceae</taxon>
        <taxon>Oceanobacillus</taxon>
    </lineage>
</organism>